<protein>
    <submittedName>
        <fullName evidence="12">Putative polyketide synthase</fullName>
    </submittedName>
</protein>
<dbReference type="InterPro" id="IPR001227">
    <property type="entry name" value="Ac_transferase_dom_sf"/>
</dbReference>
<dbReference type="SUPFAM" id="SSF50129">
    <property type="entry name" value="GroES-like"/>
    <property type="match status" value="1"/>
</dbReference>
<dbReference type="Pfam" id="PF00698">
    <property type="entry name" value="Acyl_transf_1"/>
    <property type="match status" value="1"/>
</dbReference>
<keyword evidence="6" id="KW-0511">Multifunctional enzyme</keyword>
<keyword evidence="3" id="KW-0808">Transferase</keyword>
<dbReference type="GO" id="GO:0004312">
    <property type="term" value="F:fatty acid synthase activity"/>
    <property type="evidence" value="ECO:0007669"/>
    <property type="project" value="TreeGrafter"/>
</dbReference>
<dbReference type="InterPro" id="IPR016039">
    <property type="entry name" value="Thiolase-like"/>
</dbReference>
<dbReference type="GO" id="GO:0004315">
    <property type="term" value="F:3-oxoacyl-[acyl-carrier-protein] synthase activity"/>
    <property type="evidence" value="ECO:0007669"/>
    <property type="project" value="InterPro"/>
</dbReference>
<dbReference type="InterPro" id="IPR009081">
    <property type="entry name" value="PP-bd_ACP"/>
</dbReference>
<reference evidence="12" key="1">
    <citation type="journal article" date="2020" name="Stud. Mycol.">
        <title>101 Dothideomycetes genomes: a test case for predicting lifestyles and emergence of pathogens.</title>
        <authorList>
            <person name="Haridas S."/>
            <person name="Albert R."/>
            <person name="Binder M."/>
            <person name="Bloem J."/>
            <person name="Labutti K."/>
            <person name="Salamov A."/>
            <person name="Andreopoulos B."/>
            <person name="Baker S."/>
            <person name="Barry K."/>
            <person name="Bills G."/>
            <person name="Bluhm B."/>
            <person name="Cannon C."/>
            <person name="Castanera R."/>
            <person name="Culley D."/>
            <person name="Daum C."/>
            <person name="Ezra D."/>
            <person name="Gonzalez J."/>
            <person name="Henrissat B."/>
            <person name="Kuo A."/>
            <person name="Liang C."/>
            <person name="Lipzen A."/>
            <person name="Lutzoni F."/>
            <person name="Magnuson J."/>
            <person name="Mondo S."/>
            <person name="Nolan M."/>
            <person name="Ohm R."/>
            <person name="Pangilinan J."/>
            <person name="Park H.-J."/>
            <person name="Ramirez L."/>
            <person name="Alfaro M."/>
            <person name="Sun H."/>
            <person name="Tritt A."/>
            <person name="Yoshinaga Y."/>
            <person name="Zwiers L.-H."/>
            <person name="Turgeon B."/>
            <person name="Goodwin S."/>
            <person name="Spatafora J."/>
            <person name="Crous P."/>
            <person name="Grigoriev I."/>
        </authorList>
    </citation>
    <scope>NUCLEOTIDE SEQUENCE</scope>
    <source>
        <strain evidence="12">CBS 116005</strain>
    </source>
</reference>
<dbReference type="Pfam" id="PF14765">
    <property type="entry name" value="PS-DH"/>
    <property type="match status" value="1"/>
</dbReference>
<dbReference type="InterPro" id="IPR049551">
    <property type="entry name" value="PKS_DH_C"/>
</dbReference>
<dbReference type="InterPro" id="IPR057326">
    <property type="entry name" value="KR_dom"/>
</dbReference>
<dbReference type="SMART" id="SM00825">
    <property type="entry name" value="PKS_KS"/>
    <property type="match status" value="1"/>
</dbReference>
<dbReference type="GO" id="GO:0031177">
    <property type="term" value="F:phosphopantetheine binding"/>
    <property type="evidence" value="ECO:0007669"/>
    <property type="project" value="InterPro"/>
</dbReference>
<dbReference type="SUPFAM" id="SSF53901">
    <property type="entry name" value="Thiolase-like"/>
    <property type="match status" value="1"/>
</dbReference>
<dbReference type="InterPro" id="IPR018201">
    <property type="entry name" value="Ketoacyl_synth_AS"/>
</dbReference>
<dbReference type="Gene3D" id="1.10.1200.10">
    <property type="entry name" value="ACP-like"/>
    <property type="match status" value="1"/>
</dbReference>
<dbReference type="SUPFAM" id="SSF53335">
    <property type="entry name" value="S-adenosyl-L-methionine-dependent methyltransferases"/>
    <property type="match status" value="1"/>
</dbReference>
<dbReference type="PROSITE" id="PS52019">
    <property type="entry name" value="PKS_MFAS_DH"/>
    <property type="match status" value="1"/>
</dbReference>
<evidence type="ECO:0000313" key="13">
    <source>
        <dbReference type="Proteomes" id="UP000799436"/>
    </source>
</evidence>
<dbReference type="OrthoDB" id="329835at2759"/>
<dbReference type="SUPFAM" id="SSF47336">
    <property type="entry name" value="ACP-like"/>
    <property type="match status" value="1"/>
</dbReference>
<name>A0A6G1L8G0_9PEZI</name>
<dbReference type="PROSITE" id="PS50075">
    <property type="entry name" value="CARRIER"/>
    <property type="match status" value="1"/>
</dbReference>
<organism evidence="12 13">
    <name type="scientific">Teratosphaeria nubilosa</name>
    <dbReference type="NCBI Taxonomy" id="161662"/>
    <lineage>
        <taxon>Eukaryota</taxon>
        <taxon>Fungi</taxon>
        <taxon>Dikarya</taxon>
        <taxon>Ascomycota</taxon>
        <taxon>Pezizomycotina</taxon>
        <taxon>Dothideomycetes</taxon>
        <taxon>Dothideomycetidae</taxon>
        <taxon>Mycosphaerellales</taxon>
        <taxon>Teratosphaeriaceae</taxon>
        <taxon>Teratosphaeria</taxon>
    </lineage>
</organism>
<dbReference type="Pfam" id="PF08659">
    <property type="entry name" value="KR"/>
    <property type="match status" value="1"/>
</dbReference>
<feature type="active site" description="Proton donor; for dehydratase activity" evidence="8">
    <location>
        <position position="1151"/>
    </location>
</feature>
<feature type="domain" description="PKS/mFAS DH" evidence="11">
    <location>
        <begin position="933"/>
        <end position="1243"/>
    </location>
</feature>
<dbReference type="InterPro" id="IPR020807">
    <property type="entry name" value="PKS_DH"/>
</dbReference>
<dbReference type="SMART" id="SM00826">
    <property type="entry name" value="PKS_DH"/>
    <property type="match status" value="1"/>
</dbReference>
<dbReference type="GO" id="GO:0044550">
    <property type="term" value="P:secondary metabolite biosynthetic process"/>
    <property type="evidence" value="ECO:0007669"/>
    <property type="project" value="TreeGrafter"/>
</dbReference>
<feature type="domain" description="Carrier" evidence="9">
    <location>
        <begin position="2386"/>
        <end position="2463"/>
    </location>
</feature>
<dbReference type="SMART" id="SM00829">
    <property type="entry name" value="PKS_ER"/>
    <property type="match status" value="1"/>
</dbReference>
<gene>
    <name evidence="12" type="ORF">EJ03DRAFT_389469</name>
</gene>
<dbReference type="EMBL" id="ML995836">
    <property type="protein sequence ID" value="KAF2769157.1"/>
    <property type="molecule type" value="Genomic_DNA"/>
</dbReference>
<keyword evidence="4" id="KW-0521">NADP</keyword>
<feature type="domain" description="Ketosynthase family 3 (KS3)" evidence="10">
    <location>
        <begin position="3"/>
        <end position="425"/>
    </location>
</feature>
<dbReference type="InterPro" id="IPR016036">
    <property type="entry name" value="Malonyl_transacylase_ACP-bd"/>
</dbReference>
<dbReference type="Gene3D" id="3.40.50.150">
    <property type="entry name" value="Vaccinia Virus protein VP39"/>
    <property type="match status" value="1"/>
</dbReference>
<dbReference type="PANTHER" id="PTHR43775:SF29">
    <property type="entry name" value="ASPERFURANONE POLYKETIDE SYNTHASE AFOG-RELATED"/>
    <property type="match status" value="1"/>
</dbReference>
<evidence type="ECO:0000256" key="8">
    <source>
        <dbReference type="PROSITE-ProRule" id="PRU01363"/>
    </source>
</evidence>
<evidence type="ECO:0000259" key="10">
    <source>
        <dbReference type="PROSITE" id="PS52004"/>
    </source>
</evidence>
<dbReference type="SUPFAM" id="SSF52151">
    <property type="entry name" value="FabD/lysophospholipase-like"/>
    <property type="match status" value="1"/>
</dbReference>
<dbReference type="InterPro" id="IPR014043">
    <property type="entry name" value="Acyl_transferase_dom"/>
</dbReference>
<dbReference type="Pfam" id="PF08240">
    <property type="entry name" value="ADH_N"/>
    <property type="match status" value="1"/>
</dbReference>
<evidence type="ECO:0000256" key="7">
    <source>
        <dbReference type="ARBA" id="ARBA00023315"/>
    </source>
</evidence>
<dbReference type="InterPro" id="IPR014031">
    <property type="entry name" value="Ketoacyl_synth_C"/>
</dbReference>
<dbReference type="Proteomes" id="UP000799436">
    <property type="component" value="Unassembled WGS sequence"/>
</dbReference>
<dbReference type="PANTHER" id="PTHR43775">
    <property type="entry name" value="FATTY ACID SYNTHASE"/>
    <property type="match status" value="1"/>
</dbReference>
<dbReference type="PROSITE" id="PS52004">
    <property type="entry name" value="KS3_2"/>
    <property type="match status" value="1"/>
</dbReference>
<evidence type="ECO:0000256" key="2">
    <source>
        <dbReference type="ARBA" id="ARBA00022553"/>
    </source>
</evidence>
<evidence type="ECO:0000259" key="9">
    <source>
        <dbReference type="PROSITE" id="PS50075"/>
    </source>
</evidence>
<dbReference type="InterPro" id="IPR036291">
    <property type="entry name" value="NAD(P)-bd_dom_sf"/>
</dbReference>
<keyword evidence="2" id="KW-0597">Phosphoprotein</keyword>
<dbReference type="SMART" id="SM00823">
    <property type="entry name" value="PKS_PP"/>
    <property type="match status" value="1"/>
</dbReference>
<evidence type="ECO:0000256" key="4">
    <source>
        <dbReference type="ARBA" id="ARBA00022857"/>
    </source>
</evidence>
<dbReference type="Pfam" id="PF21089">
    <property type="entry name" value="PKS_DH_N"/>
    <property type="match status" value="1"/>
</dbReference>
<dbReference type="InterPro" id="IPR014030">
    <property type="entry name" value="Ketoacyl_synth_N"/>
</dbReference>
<dbReference type="Pfam" id="PF02801">
    <property type="entry name" value="Ketoacyl-synt_C"/>
    <property type="match status" value="1"/>
</dbReference>
<evidence type="ECO:0000256" key="6">
    <source>
        <dbReference type="ARBA" id="ARBA00023268"/>
    </source>
</evidence>
<feature type="region of interest" description="N-terminal hotdog fold" evidence="8">
    <location>
        <begin position="933"/>
        <end position="1065"/>
    </location>
</feature>
<dbReference type="InterPro" id="IPR029063">
    <property type="entry name" value="SAM-dependent_MTases_sf"/>
</dbReference>
<dbReference type="CDD" id="cd05195">
    <property type="entry name" value="enoyl_red"/>
    <property type="match status" value="1"/>
</dbReference>
<dbReference type="Gene3D" id="3.90.180.10">
    <property type="entry name" value="Medium-chain alcohol dehydrogenases, catalytic domain"/>
    <property type="match status" value="1"/>
</dbReference>
<evidence type="ECO:0000259" key="11">
    <source>
        <dbReference type="PROSITE" id="PS52019"/>
    </source>
</evidence>
<dbReference type="InterPro" id="IPR042104">
    <property type="entry name" value="PKS_dehydratase_sf"/>
</dbReference>
<dbReference type="InterPro" id="IPR013968">
    <property type="entry name" value="PKS_KR"/>
</dbReference>
<dbReference type="Gene3D" id="3.40.50.720">
    <property type="entry name" value="NAD(P)-binding Rossmann-like Domain"/>
    <property type="match status" value="2"/>
</dbReference>
<dbReference type="Pfam" id="PF00550">
    <property type="entry name" value="PP-binding"/>
    <property type="match status" value="1"/>
</dbReference>
<dbReference type="InterPro" id="IPR016035">
    <property type="entry name" value="Acyl_Trfase/lysoPLipase"/>
</dbReference>
<dbReference type="PROSITE" id="PS00012">
    <property type="entry name" value="PHOSPHOPANTETHEINE"/>
    <property type="match status" value="1"/>
</dbReference>
<dbReference type="GO" id="GO:0006633">
    <property type="term" value="P:fatty acid biosynthetic process"/>
    <property type="evidence" value="ECO:0007669"/>
    <property type="project" value="InterPro"/>
</dbReference>
<dbReference type="PROSITE" id="PS00606">
    <property type="entry name" value="KS3_1"/>
    <property type="match status" value="1"/>
</dbReference>
<keyword evidence="5" id="KW-0560">Oxidoreductase</keyword>
<dbReference type="SMART" id="SM00822">
    <property type="entry name" value="PKS_KR"/>
    <property type="match status" value="1"/>
</dbReference>
<evidence type="ECO:0000256" key="1">
    <source>
        <dbReference type="ARBA" id="ARBA00022450"/>
    </source>
</evidence>
<dbReference type="Gene3D" id="3.30.70.3290">
    <property type="match status" value="1"/>
</dbReference>
<dbReference type="SUPFAM" id="SSF51735">
    <property type="entry name" value="NAD(P)-binding Rossmann-fold domains"/>
    <property type="match status" value="2"/>
</dbReference>
<evidence type="ECO:0000256" key="3">
    <source>
        <dbReference type="ARBA" id="ARBA00022679"/>
    </source>
</evidence>
<dbReference type="GO" id="GO:0016491">
    <property type="term" value="F:oxidoreductase activity"/>
    <property type="evidence" value="ECO:0007669"/>
    <property type="project" value="UniProtKB-KW"/>
</dbReference>
<dbReference type="InterPro" id="IPR049900">
    <property type="entry name" value="PKS_mFAS_DH"/>
</dbReference>
<dbReference type="InterPro" id="IPR020806">
    <property type="entry name" value="PKS_PP-bd"/>
</dbReference>
<dbReference type="InterPro" id="IPR006162">
    <property type="entry name" value="Ppantetheine_attach_site"/>
</dbReference>
<feature type="region of interest" description="C-terminal hotdog fold" evidence="8">
    <location>
        <begin position="1083"/>
        <end position="1243"/>
    </location>
</feature>
<dbReference type="Pfam" id="PF00109">
    <property type="entry name" value="ketoacyl-synt"/>
    <property type="match status" value="1"/>
</dbReference>
<evidence type="ECO:0000256" key="5">
    <source>
        <dbReference type="ARBA" id="ARBA00023002"/>
    </source>
</evidence>
<dbReference type="Pfam" id="PF08242">
    <property type="entry name" value="Methyltransf_12"/>
    <property type="match status" value="1"/>
</dbReference>
<evidence type="ECO:0000313" key="12">
    <source>
        <dbReference type="EMBL" id="KAF2769157.1"/>
    </source>
</evidence>
<dbReference type="InterPro" id="IPR013217">
    <property type="entry name" value="Methyltransf_12"/>
</dbReference>
<dbReference type="InterPro" id="IPR020843">
    <property type="entry name" value="ER"/>
</dbReference>
<dbReference type="CDD" id="cd00833">
    <property type="entry name" value="PKS"/>
    <property type="match status" value="1"/>
</dbReference>
<feature type="active site" description="Proton acceptor; for dehydratase activity" evidence="8">
    <location>
        <position position="965"/>
    </location>
</feature>
<dbReference type="CDD" id="cd02440">
    <property type="entry name" value="AdoMet_MTases"/>
    <property type="match status" value="1"/>
</dbReference>
<sequence length="2467" mass="267484">MEHDAIAVIGYAYRAPGVGRTGLWDFLEQARNAWSPIPQERFDARAYHHTSNEKPGCLTSQGGHFLPGDVFAFDAPFFNLKPDEARFLDPQVRMALECSWEAMEMGGMRPVDAARAKIGVFAAVGASDYGAQIMNDMPTTASWACLGIGPCMSSNRISHFFDLTGPSVSLESACATGAYALHMACQSLRLRECTAALVSAATLILGPENFSMLDTVGTLSPDGITYSYDARCNGFGRGEGATCLLLKPLAEALRCGDPIRCIVRNTSASHCGRTPGISMPSQEAHESLFRALHEQVGLDPRDTPCVEGHGTGTPVGDPVDASAVAAVFGRDRSRDDPVVLGSIKSNIGHLEIVSGLLAVIKSIMMIERGVMLPTASFEKINPAIVGADKLRVLTHPVPWPDTAPRRVCVSNYGFGGANAAVLLESLSRYNVSVVVNGNGAATNGHSNGHINKRSRKLVVFSAKSPASLESYLAAFRNYVEHSECQEIPFDDLCFTLGQRRASLTYRASFVAESTPALLRQVVARCNAENVKSTKAGEPRIAFVFTGQGAQYIRMAVGLSRFAVFAATMREADEVLRALGAGFSLQEELALSDSNSHVNSPHISQPACTAIQIGLVRLLRTFGIRPCTVVGHSSGEIAGAYTGHHLTFKAALAVAYFRGKAAAEVGKHLIQRGGMLAVGASAETAAQLIAEQDKHGHATIAAYNSPESMTISGDCAVIEAVQKQCETKGIFARRLKVDVAYHSHHMQHVARTYLTSIMPFCKASQLPSLDSGDHDRDAVTFISSVTGKQVNKGTLDASYWVKNLLEPVQFLGALQNVLQHAPAESHMSHVDTLVEIGPHPALSNAIRETLKHINRQDVSYLPSLSRETDDHKAILDLSSILFLLGADVDLASINQISGAAVLTDLPPYQWNATTSFRHHSRLTRQKLRPQFAYSPLLGWKNPFDIGPDHSFRQIISLDDMPWLRDHSVAGDVIFPMAGFLSLATEAMRLICGTTGPPDGFVLKDVHVKKALRIEEVQPSDVTTRLTVGTGSQSRDEWRKFEILSWSAADSWAVHCYGMIKAEHSAIPTSSLAQQMFAIVAKREELPKRDVSQEYAAMKRSGITWGPEFAAMSTLRASLGKAVHTVDVRSIDHKRFARGSQISPVTVDPPILDAMVHSVGAVQGADEGSCRNVCVPTYMRRCRISNKIDASNFTVATDMFSHDLKSGNFSLNVAAFNNDAETAFAVPVLEVEDLQLKCIAKAERKAVSQDLLPESYVWTDAPCLDLIDQKNLAGMFSATSASEAEMLQSLRVADVGTYYTALALETVRDEDLSHLPPHFEKWLDWARKLIAKRPIDSAAVQEMIPQVMEHDAQGRLVCLVGERLVDILRGKVEPLEIILQDGLLNRSYEEDQAVVRGGRGIAKYVRMLAAMKPDLRILEVGGGTASTTPAVLDALESAGLDDILPFHYTFTDISAGFFPNAKEKLSRFRAERITYQKLDISQDPLEQGFVAEHFDLAIAGNVLHATPNIEETLRNVRTLLKPGGKLVMLELVDPAAALLPLTLLPGWWLSEDRYRSNEGPVLSSTLWDEALQCSGFSGIELSIPVSEHPTTGNPLMGVICTSNKPRNPGVVRPYYSITVSGKLEDTKEHEFAGTVCTALKACHPLATDLISLHDLQGSLEDHVLIIIDRPEHSLLADLRQSGFDALKDILLRAVAKVVQAMAQANKASEREQEFVWSDGQVRVPRLVRNMAAKSTFQAQAGELVCKQQPFWPDHGSSTWEMTIEHVGEPATTYFQPSGVTPDVAVAEDVVLIRSEAVGLDLKDLQIIQGQSAWTTPGFQGVGEVVRVGAKVDTLKPGDRVIFCSPHGGAFANYIRMTASYACKLQTDVASVDAACVPIAFITAYVALLQKAELERGDQVLIWGASNPVGQASIVLAKSIGAEVFAAADTQASCEHLRQTYGIPSGNVFICEPSEVREAILLATDRRGVGVVLNTLDDSNVWDEPALVADFGCCINVSTSAAQGNLRSIDAASRNVTFVNLDIIHYMRQKPQMVQTYLHKAEELLLGHHLQWQVKPRTILPVSKVTEALQIVQSEPDKDVVVTTGTDNLVVAEYQPLLERSERPLLKANATYLITGGTGGIGRSLAVWMFEHGATHVVLLGRSGASRPKVAELLERYENDPSTNLKAIACDVGRREELACALTELADFPPVRGVVHGALFMRDSLFSNLTLEDWTCITKPKVQGVWNLDEMLPDLDFFISLASMNSVVGLVGSTVYAGTSSFLDAFTKHRLARGKPATSIHLPIVEGVGYVVDHNLVDDLKVTLGVSLTEAQVLTLVHGAILGPSSGLNADGVAISGILSPPDERDIPWRHWPHTRVLAAGLTAADRTAATTSNEESAKSSANGLTEEEACADLLKALTAKVAEMIMSEPEEIPVDVSMARLGLDSLVSVELRNWIRRVGKVDLPLTKIAGARSLGELAAYILSQQEKGA</sequence>
<dbReference type="InterPro" id="IPR032821">
    <property type="entry name" value="PKS_assoc"/>
</dbReference>
<dbReference type="SUPFAM" id="SSF55048">
    <property type="entry name" value="Probable ACP-binding domain of malonyl-CoA ACP transacylase"/>
    <property type="match status" value="1"/>
</dbReference>
<dbReference type="Gene3D" id="3.10.129.110">
    <property type="entry name" value="Polyketide synthase dehydratase"/>
    <property type="match status" value="1"/>
</dbReference>
<dbReference type="SMART" id="SM00827">
    <property type="entry name" value="PKS_AT"/>
    <property type="match status" value="1"/>
</dbReference>
<dbReference type="InterPro" id="IPR049552">
    <property type="entry name" value="PKS_DH_N"/>
</dbReference>
<dbReference type="Gene3D" id="3.40.47.10">
    <property type="match status" value="1"/>
</dbReference>
<dbReference type="InterPro" id="IPR050091">
    <property type="entry name" value="PKS_NRPS_Biosynth_Enz"/>
</dbReference>
<proteinExistence type="predicted"/>
<dbReference type="InterPro" id="IPR013154">
    <property type="entry name" value="ADH-like_N"/>
</dbReference>
<dbReference type="InterPro" id="IPR036736">
    <property type="entry name" value="ACP-like_sf"/>
</dbReference>
<dbReference type="Gene3D" id="3.40.366.10">
    <property type="entry name" value="Malonyl-Coenzyme A Acyl Carrier Protein, domain 2"/>
    <property type="match status" value="1"/>
</dbReference>
<dbReference type="InterPro" id="IPR020841">
    <property type="entry name" value="PKS_Beta-ketoAc_synthase_dom"/>
</dbReference>
<keyword evidence="13" id="KW-1185">Reference proteome</keyword>
<keyword evidence="7" id="KW-0012">Acyltransferase</keyword>
<accession>A0A6G1L8G0</accession>
<dbReference type="Pfam" id="PF16197">
    <property type="entry name" value="KAsynt_C_assoc"/>
    <property type="match status" value="1"/>
</dbReference>
<dbReference type="SMART" id="SM01294">
    <property type="entry name" value="PKS_PP_betabranch"/>
    <property type="match status" value="1"/>
</dbReference>
<dbReference type="InterPro" id="IPR011032">
    <property type="entry name" value="GroES-like_sf"/>
</dbReference>
<keyword evidence="1" id="KW-0596">Phosphopantetheine</keyword>